<sequence length="348" mass="39736">MKTTLLLFILLYQLNFLMAQTMPGIRFGASMSKINGISSTKGSYDWLYQYHGGFMLTHKIGSKLYLQPESMYSQKGYYYEIARNNKGVFKDTVMYREKTQLNYLDIPILARAGTNRFYMEAGPQLSFFMNGRRTETRTTNSNGIVTDHQHTRDLIGFADDFDIGFTGGFGYQTDLGLGLGLRFNQSFKELVHREKWKRNVVVQLSTFYILGKRKEILAEKAPVPITIPNPDIDYYDKRKANKKAYTIIGRTNMPRVSFTKVAESEQMHVQFKIITTGFYTPQDILIAGSSGIEENTGLFLGFRNVQFPFEGSIQFSTSSGGGSTLVQSRMEYEIKEPGFWRITITVSQ</sequence>
<dbReference type="Pfam" id="PF13568">
    <property type="entry name" value="OMP_b-brl_2"/>
    <property type="match status" value="1"/>
</dbReference>
<proteinExistence type="predicted"/>
<protein>
    <submittedName>
        <fullName evidence="2">PorT family protein</fullName>
    </submittedName>
</protein>
<dbReference type="Proteomes" id="UP000813018">
    <property type="component" value="Unassembled WGS sequence"/>
</dbReference>
<reference evidence="2 3" key="1">
    <citation type="journal article" date="2016" name="Int. J. Syst. Evol. Microbiol.">
        <title>Pontibacter aydingkolensis sp. nov., isolated from soil of a salt lake.</title>
        <authorList>
            <person name="Osman G."/>
            <person name="Zhang T."/>
            <person name="Lou K."/>
            <person name="Gao Y."/>
            <person name="Chang W."/>
            <person name="Lin Q."/>
            <person name="Yang H.M."/>
            <person name="Huo X.D."/>
            <person name="Wang N."/>
        </authorList>
    </citation>
    <scope>NUCLEOTIDE SEQUENCE [LARGE SCALE GENOMIC DNA]</scope>
    <source>
        <strain evidence="2 3">KACC 19255</strain>
    </source>
</reference>
<comment type="caution">
    <text evidence="2">The sequence shown here is derived from an EMBL/GenBank/DDBJ whole genome shotgun (WGS) entry which is preliminary data.</text>
</comment>
<dbReference type="RefSeq" id="WP_219876758.1">
    <property type="nucleotide sequence ID" value="NZ_JAHYXK010000004.1"/>
</dbReference>
<dbReference type="EMBL" id="JAHYXK010000004">
    <property type="protein sequence ID" value="MBW7466882.1"/>
    <property type="molecule type" value="Genomic_DNA"/>
</dbReference>
<organism evidence="2 3">
    <name type="scientific">Pontibacter aydingkolensis</name>
    <dbReference type="NCBI Taxonomy" id="1911536"/>
    <lineage>
        <taxon>Bacteria</taxon>
        <taxon>Pseudomonadati</taxon>
        <taxon>Bacteroidota</taxon>
        <taxon>Cytophagia</taxon>
        <taxon>Cytophagales</taxon>
        <taxon>Hymenobacteraceae</taxon>
        <taxon>Pontibacter</taxon>
    </lineage>
</organism>
<gene>
    <name evidence="2" type="ORF">K0O23_07365</name>
</gene>
<accession>A0ABS7CSQ7</accession>
<evidence type="ECO:0000259" key="1">
    <source>
        <dbReference type="Pfam" id="PF13568"/>
    </source>
</evidence>
<keyword evidence="3" id="KW-1185">Reference proteome</keyword>
<evidence type="ECO:0000313" key="3">
    <source>
        <dbReference type="Proteomes" id="UP000813018"/>
    </source>
</evidence>
<evidence type="ECO:0000313" key="2">
    <source>
        <dbReference type="EMBL" id="MBW7466882.1"/>
    </source>
</evidence>
<dbReference type="InterPro" id="IPR025665">
    <property type="entry name" value="Beta-barrel_OMP_2"/>
</dbReference>
<feature type="domain" description="Outer membrane protein beta-barrel" evidence="1">
    <location>
        <begin position="24"/>
        <end position="188"/>
    </location>
</feature>
<name>A0ABS7CSQ7_9BACT</name>